<organism evidence="1 2">
    <name type="scientific">Thelephora ganbajun</name>
    <name type="common">Ganba fungus</name>
    <dbReference type="NCBI Taxonomy" id="370292"/>
    <lineage>
        <taxon>Eukaryota</taxon>
        <taxon>Fungi</taxon>
        <taxon>Dikarya</taxon>
        <taxon>Basidiomycota</taxon>
        <taxon>Agaricomycotina</taxon>
        <taxon>Agaricomycetes</taxon>
        <taxon>Thelephorales</taxon>
        <taxon>Thelephoraceae</taxon>
        <taxon>Thelephora</taxon>
    </lineage>
</organism>
<sequence>MSFFFVLNSLVVSCCDGAGACPPRAPSPSSLLLQIHHGDHFEWYSRLPAPLLNSDIIWFAVMSSLRSHVACRAALGSTCDPLMSLISLGLADWDGRNLLSEASINGVYLAAALAECLLTLHEGVVLEVSTLARQVHQLASSLDLLTTFHSERLGCLEGWCFELDQELGELQDAQVSSGYISVEDAVGEGEAIVEEGNTGEENFGMDEERLWSPSSSDCAVLTLVPDTSAFPTQ</sequence>
<gene>
    <name evidence="1" type="ORF">BDM02DRAFT_3194170</name>
</gene>
<evidence type="ECO:0000313" key="1">
    <source>
        <dbReference type="EMBL" id="KAF9641964.1"/>
    </source>
</evidence>
<reference evidence="1" key="2">
    <citation type="journal article" date="2020" name="Nat. Commun.">
        <title>Large-scale genome sequencing of mycorrhizal fungi provides insights into the early evolution of symbiotic traits.</title>
        <authorList>
            <person name="Miyauchi S."/>
            <person name="Kiss E."/>
            <person name="Kuo A."/>
            <person name="Drula E."/>
            <person name="Kohler A."/>
            <person name="Sanchez-Garcia M."/>
            <person name="Morin E."/>
            <person name="Andreopoulos B."/>
            <person name="Barry K.W."/>
            <person name="Bonito G."/>
            <person name="Buee M."/>
            <person name="Carver A."/>
            <person name="Chen C."/>
            <person name="Cichocki N."/>
            <person name="Clum A."/>
            <person name="Culley D."/>
            <person name="Crous P.W."/>
            <person name="Fauchery L."/>
            <person name="Girlanda M."/>
            <person name="Hayes R.D."/>
            <person name="Keri Z."/>
            <person name="LaButti K."/>
            <person name="Lipzen A."/>
            <person name="Lombard V."/>
            <person name="Magnuson J."/>
            <person name="Maillard F."/>
            <person name="Murat C."/>
            <person name="Nolan M."/>
            <person name="Ohm R.A."/>
            <person name="Pangilinan J."/>
            <person name="Pereira M.F."/>
            <person name="Perotto S."/>
            <person name="Peter M."/>
            <person name="Pfister S."/>
            <person name="Riley R."/>
            <person name="Sitrit Y."/>
            <person name="Stielow J.B."/>
            <person name="Szollosi G."/>
            <person name="Zifcakova L."/>
            <person name="Stursova M."/>
            <person name="Spatafora J.W."/>
            <person name="Tedersoo L."/>
            <person name="Vaario L.M."/>
            <person name="Yamada A."/>
            <person name="Yan M."/>
            <person name="Wang P."/>
            <person name="Xu J."/>
            <person name="Bruns T."/>
            <person name="Baldrian P."/>
            <person name="Vilgalys R."/>
            <person name="Dunand C."/>
            <person name="Henrissat B."/>
            <person name="Grigoriev I.V."/>
            <person name="Hibbett D."/>
            <person name="Nagy L.G."/>
            <person name="Martin F.M."/>
        </authorList>
    </citation>
    <scope>NUCLEOTIDE SEQUENCE</scope>
    <source>
        <strain evidence="1">P2</strain>
    </source>
</reference>
<keyword evidence="2" id="KW-1185">Reference proteome</keyword>
<comment type="caution">
    <text evidence="1">The sequence shown here is derived from an EMBL/GenBank/DDBJ whole genome shotgun (WGS) entry which is preliminary data.</text>
</comment>
<evidence type="ECO:0000313" key="2">
    <source>
        <dbReference type="Proteomes" id="UP000886501"/>
    </source>
</evidence>
<protein>
    <submittedName>
        <fullName evidence="1">Uncharacterized protein</fullName>
    </submittedName>
</protein>
<name>A0ACB6YWZ2_THEGA</name>
<dbReference type="EMBL" id="MU118839">
    <property type="protein sequence ID" value="KAF9641964.1"/>
    <property type="molecule type" value="Genomic_DNA"/>
</dbReference>
<dbReference type="Proteomes" id="UP000886501">
    <property type="component" value="Unassembled WGS sequence"/>
</dbReference>
<proteinExistence type="predicted"/>
<reference evidence="1" key="1">
    <citation type="submission" date="2019-10" db="EMBL/GenBank/DDBJ databases">
        <authorList>
            <consortium name="DOE Joint Genome Institute"/>
            <person name="Kuo A."/>
            <person name="Miyauchi S."/>
            <person name="Kiss E."/>
            <person name="Drula E."/>
            <person name="Kohler A."/>
            <person name="Sanchez-Garcia M."/>
            <person name="Andreopoulos B."/>
            <person name="Barry K.W."/>
            <person name="Bonito G."/>
            <person name="Buee M."/>
            <person name="Carver A."/>
            <person name="Chen C."/>
            <person name="Cichocki N."/>
            <person name="Clum A."/>
            <person name="Culley D."/>
            <person name="Crous P.W."/>
            <person name="Fauchery L."/>
            <person name="Girlanda M."/>
            <person name="Hayes R."/>
            <person name="Keri Z."/>
            <person name="Labutti K."/>
            <person name="Lipzen A."/>
            <person name="Lombard V."/>
            <person name="Magnuson J."/>
            <person name="Maillard F."/>
            <person name="Morin E."/>
            <person name="Murat C."/>
            <person name="Nolan M."/>
            <person name="Ohm R."/>
            <person name="Pangilinan J."/>
            <person name="Pereira M."/>
            <person name="Perotto S."/>
            <person name="Peter M."/>
            <person name="Riley R."/>
            <person name="Sitrit Y."/>
            <person name="Stielow B."/>
            <person name="Szollosi G."/>
            <person name="Zifcakova L."/>
            <person name="Stursova M."/>
            <person name="Spatafora J.W."/>
            <person name="Tedersoo L."/>
            <person name="Vaario L.-M."/>
            <person name="Yamada A."/>
            <person name="Yan M."/>
            <person name="Wang P."/>
            <person name="Xu J."/>
            <person name="Bruns T."/>
            <person name="Baldrian P."/>
            <person name="Vilgalys R."/>
            <person name="Henrissat B."/>
            <person name="Grigoriev I.V."/>
            <person name="Hibbett D."/>
            <person name="Nagy L.G."/>
            <person name="Martin F.M."/>
        </authorList>
    </citation>
    <scope>NUCLEOTIDE SEQUENCE</scope>
    <source>
        <strain evidence="1">P2</strain>
    </source>
</reference>
<accession>A0ACB6YWZ2</accession>